<sequence>PSECSPAEPFPPVWRLAQLTHIARYASKGAAKGSGTRGGGGKHKAAGARGGKDAAGAAADDEESVVEFDITPFASEMSGAVDHFRHELSGIRTGRASPGLLEAVTVHAPSHGSHVPLRALGTVVARSPQLLVVEVYSKDDAEHVATAIRDSPLKLQARVEGGEVLVEVPRMTLEMVQRMVRLAAQEAESARAAVRRVRHRALEAARRATGGDDQQRRREQQVQATTDQYVREVDTALKDKEKALKELH</sequence>
<evidence type="ECO:0000256" key="2">
    <source>
        <dbReference type="ARBA" id="ARBA00005912"/>
    </source>
</evidence>
<feature type="non-terminal residue" evidence="8">
    <location>
        <position position="1"/>
    </location>
</feature>
<dbReference type="Gene3D" id="1.10.132.20">
    <property type="entry name" value="Ribosome-recycling factor"/>
    <property type="match status" value="1"/>
</dbReference>
<evidence type="ECO:0000259" key="7">
    <source>
        <dbReference type="Pfam" id="PF01765"/>
    </source>
</evidence>
<dbReference type="PANTHER" id="PTHR20982">
    <property type="entry name" value="RIBOSOME RECYCLING FACTOR"/>
    <property type="match status" value="1"/>
</dbReference>
<comment type="function">
    <text evidence="1">Responsible for the release of ribosomes from messenger RNA at the termination of chloroplastic protein biosynthesis.</text>
</comment>
<dbReference type="InterPro" id="IPR023584">
    <property type="entry name" value="Ribosome_recyc_fac_dom"/>
</dbReference>
<organism evidence="8 9">
    <name type="scientific">Tetrabaena socialis</name>
    <dbReference type="NCBI Taxonomy" id="47790"/>
    <lineage>
        <taxon>Eukaryota</taxon>
        <taxon>Viridiplantae</taxon>
        <taxon>Chlorophyta</taxon>
        <taxon>core chlorophytes</taxon>
        <taxon>Chlorophyceae</taxon>
        <taxon>CS clade</taxon>
        <taxon>Chlamydomonadales</taxon>
        <taxon>Tetrabaenaceae</taxon>
        <taxon>Tetrabaena</taxon>
    </lineage>
</organism>
<comment type="caution">
    <text evidence="8">The sequence shown here is derived from an EMBL/GenBank/DDBJ whole genome shotgun (WGS) entry which is preliminary data.</text>
</comment>
<dbReference type="OrthoDB" id="407355at2759"/>
<proteinExistence type="inferred from homology"/>
<dbReference type="Pfam" id="PF01765">
    <property type="entry name" value="RRF"/>
    <property type="match status" value="1"/>
</dbReference>
<gene>
    <name evidence="8" type="ORF">TSOC_007640</name>
</gene>
<dbReference type="Gene3D" id="3.30.1360.40">
    <property type="match status" value="1"/>
</dbReference>
<evidence type="ECO:0000313" key="9">
    <source>
        <dbReference type="Proteomes" id="UP000236333"/>
    </source>
</evidence>
<evidence type="ECO:0000256" key="3">
    <source>
        <dbReference type="ARBA" id="ARBA00014063"/>
    </source>
</evidence>
<comment type="similarity">
    <text evidence="2">Belongs to the RRF family.</text>
</comment>
<feature type="compositionally biased region" description="Basic and acidic residues" evidence="6">
    <location>
        <begin position="205"/>
        <end position="220"/>
    </location>
</feature>
<dbReference type="SUPFAM" id="SSF55194">
    <property type="entry name" value="Ribosome recycling factor, RRF"/>
    <property type="match status" value="1"/>
</dbReference>
<dbReference type="PANTHER" id="PTHR20982:SF3">
    <property type="entry name" value="MITOCHONDRIAL RIBOSOME RECYCLING FACTOR PSEUDO 1"/>
    <property type="match status" value="1"/>
</dbReference>
<feature type="region of interest" description="Disordered" evidence="6">
    <location>
        <begin position="205"/>
        <end position="230"/>
    </location>
</feature>
<dbReference type="EMBL" id="PGGS01000263">
    <property type="protein sequence ID" value="PNH06039.1"/>
    <property type="molecule type" value="Genomic_DNA"/>
</dbReference>
<protein>
    <recommendedName>
        <fullName evidence="3">Ribosome-recycling factor, chloroplastic</fullName>
    </recommendedName>
    <alternativeName>
        <fullName evidence="5">Ribosome-releasing factor, chloroplastic</fullName>
    </alternativeName>
</protein>
<evidence type="ECO:0000256" key="4">
    <source>
        <dbReference type="ARBA" id="ARBA00022917"/>
    </source>
</evidence>
<dbReference type="GO" id="GO:0005739">
    <property type="term" value="C:mitochondrion"/>
    <property type="evidence" value="ECO:0007669"/>
    <property type="project" value="TreeGrafter"/>
</dbReference>
<dbReference type="GO" id="GO:0043023">
    <property type="term" value="F:ribosomal large subunit binding"/>
    <property type="evidence" value="ECO:0007669"/>
    <property type="project" value="TreeGrafter"/>
</dbReference>
<reference evidence="8 9" key="1">
    <citation type="journal article" date="2017" name="Mol. Biol. Evol.">
        <title>The 4-celled Tetrabaena socialis nuclear genome reveals the essential components for genetic control of cell number at the origin of multicellularity in the volvocine lineage.</title>
        <authorList>
            <person name="Featherston J."/>
            <person name="Arakaki Y."/>
            <person name="Hanschen E.R."/>
            <person name="Ferris P.J."/>
            <person name="Michod R.E."/>
            <person name="Olson B.J.S.C."/>
            <person name="Nozaki H."/>
            <person name="Durand P.M."/>
        </authorList>
    </citation>
    <scope>NUCLEOTIDE SEQUENCE [LARGE SCALE GENOMIC DNA]</scope>
    <source>
        <strain evidence="8 9">NIES-571</strain>
    </source>
</reference>
<evidence type="ECO:0000313" key="8">
    <source>
        <dbReference type="EMBL" id="PNH06039.1"/>
    </source>
</evidence>
<dbReference type="AlphaFoldDB" id="A0A2J8A0J4"/>
<evidence type="ECO:0000256" key="5">
    <source>
        <dbReference type="ARBA" id="ARBA00032397"/>
    </source>
</evidence>
<dbReference type="InterPro" id="IPR002661">
    <property type="entry name" value="Ribosome_recyc_fac"/>
</dbReference>
<evidence type="ECO:0000256" key="6">
    <source>
        <dbReference type="SAM" id="MobiDB-lite"/>
    </source>
</evidence>
<dbReference type="InterPro" id="IPR036191">
    <property type="entry name" value="RRF_sf"/>
</dbReference>
<dbReference type="Proteomes" id="UP000236333">
    <property type="component" value="Unassembled WGS sequence"/>
</dbReference>
<dbReference type="GO" id="GO:0006412">
    <property type="term" value="P:translation"/>
    <property type="evidence" value="ECO:0007669"/>
    <property type="project" value="UniProtKB-KW"/>
</dbReference>
<evidence type="ECO:0000256" key="1">
    <source>
        <dbReference type="ARBA" id="ARBA00002952"/>
    </source>
</evidence>
<feature type="domain" description="Ribosome recycling factor" evidence="7">
    <location>
        <begin position="84"/>
        <end position="244"/>
    </location>
</feature>
<accession>A0A2J8A0J4</accession>
<keyword evidence="9" id="KW-1185">Reference proteome</keyword>
<name>A0A2J8A0J4_9CHLO</name>
<feature type="region of interest" description="Disordered" evidence="6">
    <location>
        <begin position="28"/>
        <end position="61"/>
    </location>
</feature>
<keyword evidence="4" id="KW-0648">Protein biosynthesis</keyword>